<dbReference type="InterPro" id="IPR009057">
    <property type="entry name" value="Homeodomain-like_sf"/>
</dbReference>
<evidence type="ECO:0000259" key="1">
    <source>
        <dbReference type="Pfam" id="PF05225"/>
    </source>
</evidence>
<dbReference type="RefSeq" id="XP_033650013.1">
    <property type="nucleotide sequence ID" value="XM_033796037.1"/>
</dbReference>
<keyword evidence="3" id="KW-1185">Reference proteome</keyword>
<dbReference type="AlphaFoldDB" id="A0A6A6J8E8"/>
<evidence type="ECO:0000313" key="3">
    <source>
        <dbReference type="Proteomes" id="UP000800097"/>
    </source>
</evidence>
<feature type="domain" description="HTH psq-type" evidence="1">
    <location>
        <begin position="12"/>
        <end position="49"/>
    </location>
</feature>
<name>A0A6A6J8E8_WESOR</name>
<dbReference type="Gene3D" id="1.10.10.60">
    <property type="entry name" value="Homeodomain-like"/>
    <property type="match status" value="1"/>
</dbReference>
<gene>
    <name evidence="2" type="ORF">EI97DRAFT_385795</name>
</gene>
<protein>
    <recommendedName>
        <fullName evidence="1">HTH psq-type domain-containing protein</fullName>
    </recommendedName>
</protein>
<dbReference type="EMBL" id="ML986521">
    <property type="protein sequence ID" value="KAF2272474.1"/>
    <property type="molecule type" value="Genomic_DNA"/>
</dbReference>
<accession>A0A6A6J8E8</accession>
<dbReference type="SUPFAM" id="SSF46689">
    <property type="entry name" value="Homeodomain-like"/>
    <property type="match status" value="1"/>
</dbReference>
<dbReference type="InterPro" id="IPR007889">
    <property type="entry name" value="HTH_Psq"/>
</dbReference>
<reference evidence="2" key="1">
    <citation type="journal article" date="2020" name="Stud. Mycol.">
        <title>101 Dothideomycetes genomes: a test case for predicting lifestyles and emergence of pathogens.</title>
        <authorList>
            <person name="Haridas S."/>
            <person name="Albert R."/>
            <person name="Binder M."/>
            <person name="Bloem J."/>
            <person name="Labutti K."/>
            <person name="Salamov A."/>
            <person name="Andreopoulos B."/>
            <person name="Baker S."/>
            <person name="Barry K."/>
            <person name="Bills G."/>
            <person name="Bluhm B."/>
            <person name="Cannon C."/>
            <person name="Castanera R."/>
            <person name="Culley D."/>
            <person name="Daum C."/>
            <person name="Ezra D."/>
            <person name="Gonzalez J."/>
            <person name="Henrissat B."/>
            <person name="Kuo A."/>
            <person name="Liang C."/>
            <person name="Lipzen A."/>
            <person name="Lutzoni F."/>
            <person name="Magnuson J."/>
            <person name="Mondo S."/>
            <person name="Nolan M."/>
            <person name="Ohm R."/>
            <person name="Pangilinan J."/>
            <person name="Park H.-J."/>
            <person name="Ramirez L."/>
            <person name="Alfaro M."/>
            <person name="Sun H."/>
            <person name="Tritt A."/>
            <person name="Yoshinaga Y."/>
            <person name="Zwiers L.-H."/>
            <person name="Turgeon B."/>
            <person name="Goodwin S."/>
            <person name="Spatafora J."/>
            <person name="Crous P."/>
            <person name="Grigoriev I."/>
        </authorList>
    </citation>
    <scope>NUCLEOTIDE SEQUENCE</scope>
    <source>
        <strain evidence="2">CBS 379.55</strain>
    </source>
</reference>
<organism evidence="2 3">
    <name type="scientific">Westerdykella ornata</name>
    <dbReference type="NCBI Taxonomy" id="318751"/>
    <lineage>
        <taxon>Eukaryota</taxon>
        <taxon>Fungi</taxon>
        <taxon>Dikarya</taxon>
        <taxon>Ascomycota</taxon>
        <taxon>Pezizomycotina</taxon>
        <taxon>Dothideomycetes</taxon>
        <taxon>Pleosporomycetidae</taxon>
        <taxon>Pleosporales</taxon>
        <taxon>Sporormiaceae</taxon>
        <taxon>Westerdykella</taxon>
    </lineage>
</organism>
<dbReference type="GeneID" id="54549212"/>
<dbReference type="GO" id="GO:0003677">
    <property type="term" value="F:DNA binding"/>
    <property type="evidence" value="ECO:0007669"/>
    <property type="project" value="InterPro"/>
</dbReference>
<proteinExistence type="predicted"/>
<dbReference type="Pfam" id="PF05225">
    <property type="entry name" value="HTH_psq"/>
    <property type="match status" value="1"/>
</dbReference>
<sequence length="56" mass="6527">MILNYSQECHIQMALNTIRSDLKISIYHTAKIYEVPEQTLHHRMKGIQSKANTRNG</sequence>
<evidence type="ECO:0000313" key="2">
    <source>
        <dbReference type="EMBL" id="KAF2272474.1"/>
    </source>
</evidence>
<dbReference type="Proteomes" id="UP000800097">
    <property type="component" value="Unassembled WGS sequence"/>
</dbReference>